<dbReference type="SMART" id="SM00248">
    <property type="entry name" value="ANK"/>
    <property type="match status" value="5"/>
</dbReference>
<reference evidence="5" key="1">
    <citation type="journal article" date="2020" name="bioRxiv">
        <title>Comparative genomics of Chlamydomonas.</title>
        <authorList>
            <person name="Craig R.J."/>
            <person name="Hasan A.R."/>
            <person name="Ness R.W."/>
            <person name="Keightley P.D."/>
        </authorList>
    </citation>
    <scope>NUCLEOTIDE SEQUENCE</scope>
    <source>
        <strain evidence="5">CCAP 11/70</strain>
    </source>
</reference>
<organism evidence="5 6">
    <name type="scientific">Edaphochlamys debaryana</name>
    <dbReference type="NCBI Taxonomy" id="47281"/>
    <lineage>
        <taxon>Eukaryota</taxon>
        <taxon>Viridiplantae</taxon>
        <taxon>Chlorophyta</taxon>
        <taxon>core chlorophytes</taxon>
        <taxon>Chlorophyceae</taxon>
        <taxon>CS clade</taxon>
        <taxon>Chlamydomonadales</taxon>
        <taxon>Chlamydomonadales incertae sedis</taxon>
        <taxon>Edaphochlamys</taxon>
    </lineage>
</organism>
<feature type="region of interest" description="Disordered" evidence="4">
    <location>
        <begin position="1"/>
        <end position="30"/>
    </location>
</feature>
<dbReference type="Gene3D" id="1.25.40.20">
    <property type="entry name" value="Ankyrin repeat-containing domain"/>
    <property type="match status" value="2"/>
</dbReference>
<dbReference type="PANTHER" id="PTHR24188">
    <property type="entry name" value="ANKYRIN REPEAT PROTEIN"/>
    <property type="match status" value="1"/>
</dbReference>
<evidence type="ECO:0000256" key="4">
    <source>
        <dbReference type="SAM" id="MobiDB-lite"/>
    </source>
</evidence>
<dbReference type="PROSITE" id="PS50297">
    <property type="entry name" value="ANK_REP_REGION"/>
    <property type="match status" value="4"/>
</dbReference>
<dbReference type="EMBL" id="JAEHOE010000087">
    <property type="protein sequence ID" value="KAG2488171.1"/>
    <property type="molecule type" value="Genomic_DNA"/>
</dbReference>
<sequence>MSLSPRSSSDESDGNGVLVKRPGAPRPAPAAASAALLRRAMDEGRVPELVLRGDVEPEAALSACGVALGMGTSSPARQAAAASSLVALATHPELRAAINPRSSLLDQLTWVVEQTKSPTALREAMRALLEVAGDPDWKRSRVRLAGCLGATAPGLEPDFSSFVLALEEVLGPVDGQEAAVRAALTEEGAAAALVPALHAPACGQAAFRCLQTMLTDPGAQDLRARTAAEALAAGALPALAPRLCAAVRAEAASALELMLLVAQEGGEGSGPYALRSALLAGPAGGSAALLAAAAELLHSDADPLGLRPALFSLLTRLLASRDVSPWQQLEAAPELVRSALEAAGGEPSGVGQSGALTVAAVRFAEQLLKCVMEESRPAGGGMGYAARQDPDTRSRLRSAALSVAGRLAAGPEAWREEAAVGFLWRALWLVPPGELRTGKDAARLIDQLASRAAEALKGLGPAAAGPDYRRLGSLLVASGGAWRVRTCPVVFAGTAAWDATAAILRLCCALLQCDGGEQPPVSPGALTDLALRVNACVACLRPGRALSGDSPPCLPLGLLSAAAEAEDATEGPLLSLHASDSSAQLRWSFEVAPSSPTSRTPTLASTTAQPLMAALGSAAGRLAEAALAAQEPGEGKGEAEGKGAGAGELYAAAVRAAVEVVAECFPRGEEPQTQLASWRLQQEQARAAKVEEELQWVVAKLNPSSSQDAVLRLAIIEGREGVVKALIKAGANKNRKDEDGKTPLVLAARHGRLEVVRALLAAGCEVNAADKGGFTALHWAPLSDNTAVIQALLGAGADKESKSKDGYTPLRCAASHGKTAAVQVLLEAGAKRDIKDKAGHTALYCASTKGYTAVVQALIKAGADKASKDKAGKTALDLARASGDKAMVALLEAPARA</sequence>
<dbReference type="PRINTS" id="PR01415">
    <property type="entry name" value="ANKYRIN"/>
</dbReference>
<keyword evidence="2 3" id="KW-0040">ANK repeat</keyword>
<evidence type="ECO:0000313" key="6">
    <source>
        <dbReference type="Proteomes" id="UP000612055"/>
    </source>
</evidence>
<keyword evidence="6" id="KW-1185">Reference proteome</keyword>
<dbReference type="InterPro" id="IPR016024">
    <property type="entry name" value="ARM-type_fold"/>
</dbReference>
<evidence type="ECO:0000256" key="1">
    <source>
        <dbReference type="ARBA" id="ARBA00022737"/>
    </source>
</evidence>
<evidence type="ECO:0000256" key="3">
    <source>
        <dbReference type="PROSITE-ProRule" id="PRU00023"/>
    </source>
</evidence>
<accession>A0A836BT45</accession>
<keyword evidence="1" id="KW-0677">Repeat</keyword>
<dbReference type="OrthoDB" id="529241at2759"/>
<proteinExistence type="predicted"/>
<dbReference type="Proteomes" id="UP000612055">
    <property type="component" value="Unassembled WGS sequence"/>
</dbReference>
<evidence type="ECO:0000256" key="2">
    <source>
        <dbReference type="ARBA" id="ARBA00023043"/>
    </source>
</evidence>
<dbReference type="InterPro" id="IPR036770">
    <property type="entry name" value="Ankyrin_rpt-contain_sf"/>
</dbReference>
<dbReference type="SUPFAM" id="SSF48371">
    <property type="entry name" value="ARM repeat"/>
    <property type="match status" value="1"/>
</dbReference>
<dbReference type="PANTHER" id="PTHR24188:SF29">
    <property type="entry name" value="GH09064P"/>
    <property type="match status" value="1"/>
</dbReference>
<comment type="caution">
    <text evidence="5">The sequence shown here is derived from an EMBL/GenBank/DDBJ whole genome shotgun (WGS) entry which is preliminary data.</text>
</comment>
<gene>
    <name evidence="5" type="ORF">HYH03_013313</name>
</gene>
<dbReference type="SUPFAM" id="SSF48403">
    <property type="entry name" value="Ankyrin repeat"/>
    <property type="match status" value="1"/>
</dbReference>
<name>A0A836BT45_9CHLO</name>
<feature type="repeat" description="ANK" evidence="3">
    <location>
        <begin position="739"/>
        <end position="771"/>
    </location>
</feature>
<feature type="repeat" description="ANK" evidence="3">
    <location>
        <begin position="706"/>
        <end position="738"/>
    </location>
</feature>
<feature type="repeat" description="ANK" evidence="3">
    <location>
        <begin position="805"/>
        <end position="837"/>
    </location>
</feature>
<protein>
    <submittedName>
        <fullName evidence="5">Uncharacterized protein</fullName>
    </submittedName>
</protein>
<dbReference type="PROSITE" id="PS50088">
    <property type="entry name" value="ANK_REPEAT"/>
    <property type="match status" value="5"/>
</dbReference>
<dbReference type="InterPro" id="IPR002110">
    <property type="entry name" value="Ankyrin_rpt"/>
</dbReference>
<dbReference type="Pfam" id="PF12796">
    <property type="entry name" value="Ank_2"/>
    <property type="match status" value="2"/>
</dbReference>
<feature type="repeat" description="ANK" evidence="3">
    <location>
        <begin position="772"/>
        <end position="804"/>
    </location>
</feature>
<dbReference type="AlphaFoldDB" id="A0A836BT45"/>
<feature type="repeat" description="ANK" evidence="3">
    <location>
        <begin position="838"/>
        <end position="870"/>
    </location>
</feature>
<evidence type="ECO:0000313" key="5">
    <source>
        <dbReference type="EMBL" id="KAG2488171.1"/>
    </source>
</evidence>